<comment type="caution">
    <text evidence="2">The sequence shown here is derived from an EMBL/GenBank/DDBJ whole genome shotgun (WGS) entry which is preliminary data.</text>
</comment>
<keyword evidence="3" id="KW-1185">Reference proteome</keyword>
<feature type="transmembrane region" description="Helical" evidence="1">
    <location>
        <begin position="119"/>
        <end position="148"/>
    </location>
</feature>
<accession>A0A9W6SKL9</accession>
<feature type="transmembrane region" description="Helical" evidence="1">
    <location>
        <begin position="154"/>
        <end position="174"/>
    </location>
</feature>
<proteinExistence type="predicted"/>
<feature type="transmembrane region" description="Helical" evidence="1">
    <location>
        <begin position="50"/>
        <end position="70"/>
    </location>
</feature>
<gene>
    <name evidence="2" type="ORF">Afil01_24740</name>
</gene>
<reference evidence="2" key="1">
    <citation type="submission" date="2023-03" db="EMBL/GenBank/DDBJ databases">
        <title>Actinorhabdospora filicis NBRC 111898.</title>
        <authorList>
            <person name="Ichikawa N."/>
            <person name="Sato H."/>
            <person name="Tonouchi N."/>
        </authorList>
    </citation>
    <scope>NUCLEOTIDE SEQUENCE</scope>
    <source>
        <strain evidence="2">NBRC 111898</strain>
    </source>
</reference>
<organism evidence="2 3">
    <name type="scientific">Actinorhabdospora filicis</name>
    <dbReference type="NCBI Taxonomy" id="1785913"/>
    <lineage>
        <taxon>Bacteria</taxon>
        <taxon>Bacillati</taxon>
        <taxon>Actinomycetota</taxon>
        <taxon>Actinomycetes</taxon>
        <taxon>Micromonosporales</taxon>
        <taxon>Micromonosporaceae</taxon>
        <taxon>Actinorhabdospora</taxon>
    </lineage>
</organism>
<protein>
    <recommendedName>
        <fullName evidence="4">Intracellular septation protein A</fullName>
    </recommendedName>
</protein>
<dbReference type="EMBL" id="BSTX01000001">
    <property type="protein sequence ID" value="GLZ77667.1"/>
    <property type="molecule type" value="Genomic_DNA"/>
</dbReference>
<sequence length="193" mass="20769">MLRYVRTFLPWIAFAAITTNGEPRWGAIVGALLSVVFIGYDLRKGHKWDALIVEISSGIFLVGLAAATLWDPTPLGSYSTAISIAWLAATAWGSMLVKRPFTLGIAKGMVEPELHTNPYFIRAAYVFTGAWAIGFTLTAIALAVLNAYAPGATVWLIAIKVAGFGVPAWFTGYYRGVLDKRRAAVQAAMAAAE</sequence>
<keyword evidence="1" id="KW-0812">Transmembrane</keyword>
<keyword evidence="1" id="KW-0472">Membrane</keyword>
<dbReference type="Proteomes" id="UP001165079">
    <property type="component" value="Unassembled WGS sequence"/>
</dbReference>
<dbReference type="AlphaFoldDB" id="A0A9W6SKL9"/>
<keyword evidence="1" id="KW-1133">Transmembrane helix</keyword>
<evidence type="ECO:0000256" key="1">
    <source>
        <dbReference type="SAM" id="Phobius"/>
    </source>
</evidence>
<evidence type="ECO:0000313" key="2">
    <source>
        <dbReference type="EMBL" id="GLZ77667.1"/>
    </source>
</evidence>
<evidence type="ECO:0000313" key="3">
    <source>
        <dbReference type="Proteomes" id="UP001165079"/>
    </source>
</evidence>
<dbReference type="RefSeq" id="WP_285662763.1">
    <property type="nucleotide sequence ID" value="NZ_BSTX01000001.1"/>
</dbReference>
<evidence type="ECO:0008006" key="4">
    <source>
        <dbReference type="Google" id="ProtNLM"/>
    </source>
</evidence>
<feature type="transmembrane region" description="Helical" evidence="1">
    <location>
        <begin position="76"/>
        <end position="98"/>
    </location>
</feature>
<name>A0A9W6SKL9_9ACTN</name>